<organism evidence="2 3">
    <name type="scientific">Portunus trituberculatus</name>
    <name type="common">Swimming crab</name>
    <name type="synonym">Neptunus trituberculatus</name>
    <dbReference type="NCBI Taxonomy" id="210409"/>
    <lineage>
        <taxon>Eukaryota</taxon>
        <taxon>Metazoa</taxon>
        <taxon>Ecdysozoa</taxon>
        <taxon>Arthropoda</taxon>
        <taxon>Crustacea</taxon>
        <taxon>Multicrustacea</taxon>
        <taxon>Malacostraca</taxon>
        <taxon>Eumalacostraca</taxon>
        <taxon>Eucarida</taxon>
        <taxon>Decapoda</taxon>
        <taxon>Pleocyemata</taxon>
        <taxon>Brachyura</taxon>
        <taxon>Eubrachyura</taxon>
        <taxon>Portunoidea</taxon>
        <taxon>Portunidae</taxon>
        <taxon>Portuninae</taxon>
        <taxon>Portunus</taxon>
    </lineage>
</organism>
<proteinExistence type="predicted"/>
<dbReference type="AlphaFoldDB" id="A0A5B7EVQ1"/>
<keyword evidence="3" id="KW-1185">Reference proteome</keyword>
<protein>
    <submittedName>
        <fullName evidence="2">Uncharacterized protein</fullName>
    </submittedName>
</protein>
<feature type="compositionally biased region" description="Basic and acidic residues" evidence="1">
    <location>
        <begin position="76"/>
        <end position="87"/>
    </location>
</feature>
<reference evidence="2 3" key="1">
    <citation type="submission" date="2019-05" db="EMBL/GenBank/DDBJ databases">
        <title>Another draft genome of Portunus trituberculatus and its Hox gene families provides insights of decapod evolution.</title>
        <authorList>
            <person name="Jeong J.-H."/>
            <person name="Song I."/>
            <person name="Kim S."/>
            <person name="Choi T."/>
            <person name="Kim D."/>
            <person name="Ryu S."/>
            <person name="Kim W."/>
        </authorList>
    </citation>
    <scope>NUCLEOTIDE SEQUENCE [LARGE SCALE GENOMIC DNA]</scope>
    <source>
        <tissue evidence="2">Muscle</tissue>
    </source>
</reference>
<name>A0A5B7EVQ1_PORTR</name>
<evidence type="ECO:0000313" key="3">
    <source>
        <dbReference type="Proteomes" id="UP000324222"/>
    </source>
</evidence>
<feature type="region of interest" description="Disordered" evidence="1">
    <location>
        <begin position="42"/>
        <end position="91"/>
    </location>
</feature>
<evidence type="ECO:0000256" key="1">
    <source>
        <dbReference type="SAM" id="MobiDB-lite"/>
    </source>
</evidence>
<dbReference type="EMBL" id="VSRR010003509">
    <property type="protein sequence ID" value="MPC36404.1"/>
    <property type="molecule type" value="Genomic_DNA"/>
</dbReference>
<feature type="compositionally biased region" description="Basic and acidic residues" evidence="1">
    <location>
        <begin position="45"/>
        <end position="63"/>
    </location>
</feature>
<dbReference type="Proteomes" id="UP000324222">
    <property type="component" value="Unassembled WGS sequence"/>
</dbReference>
<evidence type="ECO:0000313" key="2">
    <source>
        <dbReference type="EMBL" id="MPC36404.1"/>
    </source>
</evidence>
<sequence length="122" mass="12998">MCWWQEVLPYCGDAGESGGQFNLANQGVLTQHTNLASVVSVGQLERSRPSGGGEHDRGTRGEEDSTGDSYVGSADLSREGDKRKGSGEVEGVIEMRQSCNQEAIESFTMASLTVRSGRISGI</sequence>
<gene>
    <name evidence="2" type="ORF">E2C01_029861</name>
</gene>
<comment type="caution">
    <text evidence="2">The sequence shown here is derived from an EMBL/GenBank/DDBJ whole genome shotgun (WGS) entry which is preliminary data.</text>
</comment>
<accession>A0A5B7EVQ1</accession>